<dbReference type="SUPFAM" id="SSF75005">
    <property type="entry name" value="Arabinanase/levansucrase/invertase"/>
    <property type="match status" value="1"/>
</dbReference>
<sequence>MKISNNILDLDGLELHLIDTPESLDQWIPSLTKLLQSCVNDDPPSSSLGFHAPLSDVDASGFWSSLSPQLFSPAPRTSLFVLARDSSAIGTVHLVTHPKQTHAHKVEVAKLLVSAEERGLGLGRKLMEFAETFAKERLGKSMVMLDTASQTPARGFYLKLGYTEWGVCPNYAESADGHLHDCSFFYKVLSARWHDTEGNLFNAHAGGLCVDRSSGKFYWFGEYKTEEREEGGGISVYSSDDLATWESHGLALTPEEGHEHISPESIIQRPKVLYSEETGKYHMWWHADDRNYSLLLQGLATSDSIAGPYKFNHAIAPLGNWSQDFGAFTDYKSGKSYALYSNGDRVEGRDVYVSEFNSNLTDIKKVTHRFNKYDFEAPTILQTEKSYWTLMSHKTGYRPNNVVAMRADKLEGPWSQPFFVSPAYTRTFSTQSGFSWRINGTKKTTYLYMADQWDLPSIWESRNVWLPIEIDEDNKSLKVVWHDVYDLNVKTGEWKPIKGKTYPASKAKLAGDAFLQEATFGTDHVIATGIYGNDSTATFTVEGKGADQWVSFYHQNIDDMGFGDQPMGQPDRINGTWAVRRISSVVVNGEKDKVHTLYQKDTHKGIILSTPLLLPLKKGKNTITVGGLDNGKGVKGADLDRIVVYPPEKKKGKRSFLGFF</sequence>
<protein>
    <submittedName>
        <fullName evidence="5">Putative beta-glucanase</fullName>
    </submittedName>
</protein>
<comment type="similarity">
    <text evidence="1">Belongs to the glycosyl hydrolase 43 family.</text>
</comment>
<accession>A0A395T2T8</accession>
<organism evidence="5 6">
    <name type="scientific">Fusarium longipes</name>
    <dbReference type="NCBI Taxonomy" id="694270"/>
    <lineage>
        <taxon>Eukaryota</taxon>
        <taxon>Fungi</taxon>
        <taxon>Dikarya</taxon>
        <taxon>Ascomycota</taxon>
        <taxon>Pezizomycotina</taxon>
        <taxon>Sordariomycetes</taxon>
        <taxon>Hypocreomycetidae</taxon>
        <taxon>Hypocreales</taxon>
        <taxon>Nectriaceae</taxon>
        <taxon>Fusarium</taxon>
    </lineage>
</organism>
<dbReference type="CDD" id="cd04081">
    <property type="entry name" value="CBM35_galactosidase-like"/>
    <property type="match status" value="1"/>
</dbReference>
<dbReference type="GO" id="GO:0004553">
    <property type="term" value="F:hydrolase activity, hydrolyzing O-glycosyl compounds"/>
    <property type="evidence" value="ECO:0007669"/>
    <property type="project" value="InterPro"/>
</dbReference>
<gene>
    <name evidence="5" type="ORF">FLONG3_2984</name>
</gene>
<evidence type="ECO:0000256" key="3">
    <source>
        <dbReference type="ARBA" id="ARBA00023295"/>
    </source>
</evidence>
<dbReference type="STRING" id="694270.A0A395T2T8"/>
<dbReference type="OrthoDB" id="3426327at2759"/>
<dbReference type="PROSITE" id="PS51186">
    <property type="entry name" value="GNAT"/>
    <property type="match status" value="1"/>
</dbReference>
<keyword evidence="2" id="KW-0378">Hydrolase</keyword>
<dbReference type="GO" id="GO:0005975">
    <property type="term" value="P:carbohydrate metabolic process"/>
    <property type="evidence" value="ECO:0007669"/>
    <property type="project" value="InterPro"/>
</dbReference>
<reference evidence="5 6" key="1">
    <citation type="journal article" date="2018" name="PLoS Pathog.">
        <title>Evolution of structural diversity of trichothecenes, a family of toxins produced by plant pathogenic and entomopathogenic fungi.</title>
        <authorList>
            <person name="Proctor R.H."/>
            <person name="McCormick S.P."/>
            <person name="Kim H.S."/>
            <person name="Cardoza R.E."/>
            <person name="Stanley A.M."/>
            <person name="Lindo L."/>
            <person name="Kelly A."/>
            <person name="Brown D.W."/>
            <person name="Lee T."/>
            <person name="Vaughan M.M."/>
            <person name="Alexander N.J."/>
            <person name="Busman M."/>
            <person name="Gutierrez S."/>
        </authorList>
    </citation>
    <scope>NUCLEOTIDE SEQUENCE [LARGE SCALE GENOMIC DNA]</scope>
    <source>
        <strain evidence="5 6">NRRL 20695</strain>
    </source>
</reference>
<feature type="domain" description="N-acetyltransferase" evidence="4">
    <location>
        <begin position="13"/>
        <end position="192"/>
    </location>
</feature>
<evidence type="ECO:0000256" key="2">
    <source>
        <dbReference type="ARBA" id="ARBA00022801"/>
    </source>
</evidence>
<evidence type="ECO:0000313" key="6">
    <source>
        <dbReference type="Proteomes" id="UP000266234"/>
    </source>
</evidence>
<proteinExistence type="inferred from homology"/>
<evidence type="ECO:0000256" key="1">
    <source>
        <dbReference type="ARBA" id="ARBA00009865"/>
    </source>
</evidence>
<dbReference type="InterPro" id="IPR016181">
    <property type="entry name" value="Acyl_CoA_acyltransferase"/>
</dbReference>
<dbReference type="CDD" id="cd04301">
    <property type="entry name" value="NAT_SF"/>
    <property type="match status" value="1"/>
</dbReference>
<dbReference type="CDD" id="cd18821">
    <property type="entry name" value="GH43_Pc3Gal43A-like"/>
    <property type="match status" value="1"/>
</dbReference>
<name>A0A395T2T8_9HYPO</name>
<keyword evidence="3" id="KW-0326">Glycosidase</keyword>
<dbReference type="Gene3D" id="2.115.10.20">
    <property type="entry name" value="Glycosyl hydrolase domain, family 43"/>
    <property type="match status" value="1"/>
</dbReference>
<dbReference type="PANTHER" id="PTHR22925:SF39">
    <property type="entry name" value="PUTATIVE (AFU_ORTHOLOGUE AFUA_5G14190)-RELATED"/>
    <property type="match status" value="1"/>
</dbReference>
<dbReference type="Pfam" id="PF00583">
    <property type="entry name" value="Acetyltransf_1"/>
    <property type="match status" value="1"/>
</dbReference>
<dbReference type="InterPro" id="IPR023296">
    <property type="entry name" value="Glyco_hydro_beta-prop_sf"/>
</dbReference>
<dbReference type="InterPro" id="IPR000182">
    <property type="entry name" value="GNAT_dom"/>
</dbReference>
<dbReference type="Gene3D" id="3.40.630.30">
    <property type="match status" value="1"/>
</dbReference>
<dbReference type="EMBL" id="PXOG01000057">
    <property type="protein sequence ID" value="RGP78786.1"/>
    <property type="molecule type" value="Genomic_DNA"/>
</dbReference>
<dbReference type="SUPFAM" id="SSF55729">
    <property type="entry name" value="Acyl-CoA N-acyltransferases (Nat)"/>
    <property type="match status" value="1"/>
</dbReference>
<evidence type="ECO:0000259" key="4">
    <source>
        <dbReference type="PROSITE" id="PS51186"/>
    </source>
</evidence>
<comment type="caution">
    <text evidence="5">The sequence shown here is derived from an EMBL/GenBank/DDBJ whole genome shotgun (WGS) entry which is preliminary data.</text>
</comment>
<keyword evidence="6" id="KW-1185">Reference proteome</keyword>
<dbReference type="Gene3D" id="2.60.120.260">
    <property type="entry name" value="Galactose-binding domain-like"/>
    <property type="match status" value="1"/>
</dbReference>
<dbReference type="Pfam" id="PF04616">
    <property type="entry name" value="Glyco_hydro_43"/>
    <property type="match status" value="1"/>
</dbReference>
<evidence type="ECO:0000313" key="5">
    <source>
        <dbReference type="EMBL" id="RGP78786.1"/>
    </source>
</evidence>
<dbReference type="Proteomes" id="UP000266234">
    <property type="component" value="Unassembled WGS sequence"/>
</dbReference>
<dbReference type="AlphaFoldDB" id="A0A395T2T8"/>
<dbReference type="PANTHER" id="PTHR22925">
    <property type="entry name" value="GLYCOSYL HYDROLASE 43 FAMILY MEMBER"/>
    <property type="match status" value="1"/>
</dbReference>
<dbReference type="GO" id="GO:0016747">
    <property type="term" value="F:acyltransferase activity, transferring groups other than amino-acyl groups"/>
    <property type="evidence" value="ECO:0007669"/>
    <property type="project" value="InterPro"/>
</dbReference>
<dbReference type="InterPro" id="IPR006710">
    <property type="entry name" value="Glyco_hydro_43"/>
</dbReference>